<gene>
    <name evidence="8" type="primary">usp101</name>
    <name evidence="8" type="ORF">LHYA1_G001760</name>
</gene>
<dbReference type="InterPro" id="IPR022023">
    <property type="entry name" value="U1snRNP70_N"/>
</dbReference>
<comment type="subcellular location">
    <subcellularLocation>
        <location evidence="1">Nucleus</location>
    </subcellularLocation>
</comment>
<feature type="domain" description="RRM" evidence="7">
    <location>
        <begin position="149"/>
        <end position="232"/>
    </location>
</feature>
<dbReference type="GO" id="GO:0030619">
    <property type="term" value="F:U1 snRNA binding"/>
    <property type="evidence" value="ECO:0007669"/>
    <property type="project" value="TreeGrafter"/>
</dbReference>
<evidence type="ECO:0000256" key="1">
    <source>
        <dbReference type="ARBA" id="ARBA00004123"/>
    </source>
</evidence>
<dbReference type="PANTHER" id="PTHR13952">
    <property type="entry name" value="U1 SMALL NUCLEAR RIBONUCLEOPROTEIN 70 KD"/>
    <property type="match status" value="1"/>
</dbReference>
<evidence type="ECO:0000256" key="6">
    <source>
        <dbReference type="SAM" id="MobiDB-lite"/>
    </source>
</evidence>
<evidence type="ECO:0000313" key="8">
    <source>
        <dbReference type="EMBL" id="TVY29859.1"/>
    </source>
</evidence>
<accession>A0A8H8R7N1</accession>
<evidence type="ECO:0000256" key="4">
    <source>
        <dbReference type="ARBA" id="ARBA00023274"/>
    </source>
</evidence>
<dbReference type="InterPro" id="IPR051183">
    <property type="entry name" value="U1_U11-U12_snRNP_70-35kDa"/>
</dbReference>
<dbReference type="Gene3D" id="3.30.70.330">
    <property type="match status" value="1"/>
</dbReference>
<dbReference type="GeneID" id="41981958"/>
<name>A0A8H8R7N1_9HELO</name>
<dbReference type="AlphaFoldDB" id="A0A8H8R7N1"/>
<dbReference type="Pfam" id="PF12220">
    <property type="entry name" value="U1snRNP70_N"/>
    <property type="match status" value="1"/>
</dbReference>
<organism evidence="8 9">
    <name type="scientific">Lachnellula hyalina</name>
    <dbReference type="NCBI Taxonomy" id="1316788"/>
    <lineage>
        <taxon>Eukaryota</taxon>
        <taxon>Fungi</taxon>
        <taxon>Dikarya</taxon>
        <taxon>Ascomycota</taxon>
        <taxon>Pezizomycotina</taxon>
        <taxon>Leotiomycetes</taxon>
        <taxon>Helotiales</taxon>
        <taxon>Lachnaceae</taxon>
        <taxon>Lachnellula</taxon>
    </lineage>
</organism>
<reference evidence="8 9" key="1">
    <citation type="submission" date="2018-05" db="EMBL/GenBank/DDBJ databases">
        <title>Genome sequencing and assembly of the regulated plant pathogen Lachnellula willkommii and related sister species for the development of diagnostic species identification markers.</title>
        <authorList>
            <person name="Giroux E."/>
            <person name="Bilodeau G."/>
        </authorList>
    </citation>
    <scope>NUCLEOTIDE SEQUENCE [LARGE SCALE GENOMIC DNA]</scope>
    <source>
        <strain evidence="8 9">CBS 185.66</strain>
    </source>
</reference>
<dbReference type="OrthoDB" id="4207594at2759"/>
<evidence type="ECO:0000313" key="9">
    <source>
        <dbReference type="Proteomes" id="UP000431533"/>
    </source>
</evidence>
<dbReference type="GO" id="GO:0000398">
    <property type="term" value="P:mRNA splicing, via spliceosome"/>
    <property type="evidence" value="ECO:0007669"/>
    <property type="project" value="TreeGrafter"/>
</dbReference>
<sequence>MKKVIFPTLVLISTYLHLNDELEAINNSSGAEFSRFHHLTRFLPVIYDDGQAPPNLLALFAPRPPLRFIPPSDHAPGERKTANISSLAAFLPQLQDYKATDVYEPTESWLQRKDRLKLEKKQQQEKLLKDGPVSYKPQEDPNIRGDAFKTLIPTMLQRKISRANLVALVLLKEQIRIVTDTHAHEKPNKKKKNHRGYAFVVYEREKDMRAALDACDGIRIKDRRIKVDVERGRTVKGWKPRRFGGGLGGRGYTKTAPPRPMGPGGFGPPGGPGGGGGFRGGFRGGFDGGRGRGGFRGGGGGFQDRGGYGGGRGGIGYQGGGGFSSRGGGGDRGGYGGSNGGSNGYAPPNAPAGPGGRGGGGYSRGGFGGSGSPERNGSGTSAPAGGYDSRGGGRSYDDRSGGYRGSRGFNDRDGARGSGSNMEPVRPRDGGRDGGYRDRDRDGRDGGYGGRPRDDDSRKRQYESNGYEEDPRKIRRY</sequence>
<dbReference type="InterPro" id="IPR012677">
    <property type="entry name" value="Nucleotide-bd_a/b_plait_sf"/>
</dbReference>
<proteinExistence type="predicted"/>
<dbReference type="InterPro" id="IPR035979">
    <property type="entry name" value="RBD_domain_sf"/>
</dbReference>
<dbReference type="GO" id="GO:0005685">
    <property type="term" value="C:U1 snRNP"/>
    <property type="evidence" value="ECO:0007669"/>
    <property type="project" value="TreeGrafter"/>
</dbReference>
<dbReference type="GO" id="GO:0003729">
    <property type="term" value="F:mRNA binding"/>
    <property type="evidence" value="ECO:0007669"/>
    <property type="project" value="TreeGrafter"/>
</dbReference>
<keyword evidence="4 8" id="KW-0687">Ribonucleoprotein</keyword>
<feature type="compositionally biased region" description="Gly residues" evidence="6">
    <location>
        <begin position="353"/>
        <end position="371"/>
    </location>
</feature>
<evidence type="ECO:0000259" key="7">
    <source>
        <dbReference type="PROSITE" id="PS50102"/>
    </source>
</evidence>
<feature type="compositionally biased region" description="Basic and acidic residues" evidence="6">
    <location>
        <begin position="425"/>
        <end position="462"/>
    </location>
</feature>
<keyword evidence="9" id="KW-1185">Reference proteome</keyword>
<feature type="compositionally biased region" description="Gly residues" evidence="6">
    <location>
        <begin position="262"/>
        <end position="343"/>
    </location>
</feature>
<protein>
    <submittedName>
        <fullName evidence="8">U1 small nuclear ribonucleoprotein 70 kDa-like protein</fullName>
    </submittedName>
</protein>
<dbReference type="GO" id="GO:0071004">
    <property type="term" value="C:U2-type prespliceosome"/>
    <property type="evidence" value="ECO:0007669"/>
    <property type="project" value="TreeGrafter"/>
</dbReference>
<dbReference type="RefSeq" id="XP_031008646.1">
    <property type="nucleotide sequence ID" value="XM_031146739.1"/>
</dbReference>
<keyword evidence="3" id="KW-0539">Nucleus</keyword>
<keyword evidence="2 5" id="KW-0694">RNA-binding</keyword>
<dbReference type="Pfam" id="PF00076">
    <property type="entry name" value="RRM_1"/>
    <property type="match status" value="1"/>
</dbReference>
<dbReference type="SUPFAM" id="SSF54928">
    <property type="entry name" value="RNA-binding domain, RBD"/>
    <property type="match status" value="1"/>
</dbReference>
<comment type="caution">
    <text evidence="8">The sequence shown here is derived from an EMBL/GenBank/DDBJ whole genome shotgun (WGS) entry which is preliminary data.</text>
</comment>
<feature type="region of interest" description="Disordered" evidence="6">
    <location>
        <begin position="239"/>
        <end position="477"/>
    </location>
</feature>
<dbReference type="InterPro" id="IPR000504">
    <property type="entry name" value="RRM_dom"/>
</dbReference>
<evidence type="ECO:0000256" key="5">
    <source>
        <dbReference type="PROSITE-ProRule" id="PRU00176"/>
    </source>
</evidence>
<dbReference type="GO" id="GO:0071011">
    <property type="term" value="C:precatalytic spliceosome"/>
    <property type="evidence" value="ECO:0007669"/>
    <property type="project" value="TreeGrafter"/>
</dbReference>
<evidence type="ECO:0000256" key="2">
    <source>
        <dbReference type="ARBA" id="ARBA00022884"/>
    </source>
</evidence>
<evidence type="ECO:0000256" key="3">
    <source>
        <dbReference type="ARBA" id="ARBA00023242"/>
    </source>
</evidence>
<dbReference type="PROSITE" id="PS50102">
    <property type="entry name" value="RRM"/>
    <property type="match status" value="1"/>
</dbReference>
<dbReference type="Proteomes" id="UP000431533">
    <property type="component" value="Unassembled WGS sequence"/>
</dbReference>
<dbReference type="EMBL" id="QGMH01000013">
    <property type="protein sequence ID" value="TVY29859.1"/>
    <property type="molecule type" value="Genomic_DNA"/>
</dbReference>
<dbReference type="PANTHER" id="PTHR13952:SF5">
    <property type="entry name" value="U1 SMALL NUCLEAR RIBONUCLEOPROTEIN 70 KDA"/>
    <property type="match status" value="1"/>
</dbReference>